<dbReference type="SUPFAM" id="SSF55785">
    <property type="entry name" value="PYP-like sensor domain (PAS domain)"/>
    <property type="match status" value="2"/>
</dbReference>
<evidence type="ECO:0000259" key="8">
    <source>
        <dbReference type="PROSITE" id="PS50113"/>
    </source>
</evidence>
<keyword evidence="3" id="KW-0597">Phosphoprotein</keyword>
<dbReference type="InterPro" id="IPR013767">
    <property type="entry name" value="PAS_fold"/>
</dbReference>
<keyword evidence="5" id="KW-0418">Kinase</keyword>
<dbReference type="EMBL" id="JACHCB010000002">
    <property type="protein sequence ID" value="MBB6108654.1"/>
    <property type="molecule type" value="Genomic_DNA"/>
</dbReference>
<dbReference type="NCBIfam" id="TIGR00229">
    <property type="entry name" value="sensory_box"/>
    <property type="match status" value="2"/>
</dbReference>
<comment type="catalytic activity">
    <reaction evidence="1">
        <text>ATP + protein L-histidine = ADP + protein N-phospho-L-histidine.</text>
        <dbReference type="EC" id="2.7.13.3"/>
    </reaction>
</comment>
<dbReference type="Pfam" id="PF00512">
    <property type="entry name" value="HisKA"/>
    <property type="match status" value="1"/>
</dbReference>
<evidence type="ECO:0000259" key="7">
    <source>
        <dbReference type="PROSITE" id="PS50112"/>
    </source>
</evidence>
<evidence type="ECO:0000313" key="9">
    <source>
        <dbReference type="EMBL" id="MBB6108654.1"/>
    </source>
</evidence>
<dbReference type="InterPro" id="IPR003661">
    <property type="entry name" value="HisK_dim/P_dom"/>
</dbReference>
<dbReference type="InterPro" id="IPR035965">
    <property type="entry name" value="PAS-like_dom_sf"/>
</dbReference>
<dbReference type="InterPro" id="IPR000700">
    <property type="entry name" value="PAS-assoc_C"/>
</dbReference>
<dbReference type="SUPFAM" id="SSF55874">
    <property type="entry name" value="ATPase domain of HSP90 chaperone/DNA topoisomerase II/histidine kinase"/>
    <property type="match status" value="1"/>
</dbReference>
<feature type="domain" description="PAC" evidence="8">
    <location>
        <begin position="214"/>
        <end position="268"/>
    </location>
</feature>
<keyword evidence="10" id="KW-1185">Reference proteome</keyword>
<dbReference type="Pfam" id="PF02518">
    <property type="entry name" value="HATPase_c"/>
    <property type="match status" value="1"/>
</dbReference>
<dbReference type="PANTHER" id="PTHR43047:SF72">
    <property type="entry name" value="OSMOSENSING HISTIDINE PROTEIN KINASE SLN1"/>
    <property type="match status" value="1"/>
</dbReference>
<dbReference type="Proteomes" id="UP000541583">
    <property type="component" value="Unassembled WGS sequence"/>
</dbReference>
<dbReference type="Pfam" id="PF00989">
    <property type="entry name" value="PAS"/>
    <property type="match status" value="2"/>
</dbReference>
<dbReference type="SUPFAM" id="SSF47384">
    <property type="entry name" value="Homodimeric domain of signal transducing histidine kinase"/>
    <property type="match status" value="1"/>
</dbReference>
<dbReference type="InterPro" id="IPR003594">
    <property type="entry name" value="HATPase_dom"/>
</dbReference>
<dbReference type="InterPro" id="IPR001610">
    <property type="entry name" value="PAC"/>
</dbReference>
<dbReference type="InterPro" id="IPR005467">
    <property type="entry name" value="His_kinase_dom"/>
</dbReference>
<evidence type="ECO:0000256" key="4">
    <source>
        <dbReference type="ARBA" id="ARBA00022679"/>
    </source>
</evidence>
<feature type="domain" description="PAC" evidence="8">
    <location>
        <begin position="92"/>
        <end position="146"/>
    </location>
</feature>
<dbReference type="Gene3D" id="3.30.565.10">
    <property type="entry name" value="Histidine kinase-like ATPase, C-terminal domain"/>
    <property type="match status" value="1"/>
</dbReference>
<dbReference type="InterPro" id="IPR036097">
    <property type="entry name" value="HisK_dim/P_sf"/>
</dbReference>
<dbReference type="PANTHER" id="PTHR43047">
    <property type="entry name" value="TWO-COMPONENT HISTIDINE PROTEIN KINASE"/>
    <property type="match status" value="1"/>
</dbReference>
<feature type="domain" description="PAS" evidence="7">
    <location>
        <begin position="21"/>
        <end position="75"/>
    </location>
</feature>
<accession>A0ABR6PFX2</accession>
<dbReference type="InterPro" id="IPR000014">
    <property type="entry name" value="PAS"/>
</dbReference>
<dbReference type="CDD" id="cd00082">
    <property type="entry name" value="HisKA"/>
    <property type="match status" value="1"/>
</dbReference>
<dbReference type="Gene3D" id="1.10.287.130">
    <property type="match status" value="1"/>
</dbReference>
<organism evidence="9 10">
    <name type="scientific">Mucilaginibacter lappiensis</name>
    <dbReference type="NCBI Taxonomy" id="354630"/>
    <lineage>
        <taxon>Bacteria</taxon>
        <taxon>Pseudomonadati</taxon>
        <taxon>Bacteroidota</taxon>
        <taxon>Sphingobacteriia</taxon>
        <taxon>Sphingobacteriales</taxon>
        <taxon>Sphingobacteriaceae</taxon>
        <taxon>Mucilaginibacter</taxon>
    </lineage>
</organism>
<dbReference type="InterPro" id="IPR004358">
    <property type="entry name" value="Sig_transdc_His_kin-like_C"/>
</dbReference>
<proteinExistence type="predicted"/>
<dbReference type="EC" id="2.7.13.3" evidence="2"/>
<dbReference type="RefSeq" id="WP_076370885.1">
    <property type="nucleotide sequence ID" value="NZ_FTMG01000002.1"/>
</dbReference>
<protein>
    <recommendedName>
        <fullName evidence="2">histidine kinase</fullName>
        <ecNumber evidence="2">2.7.13.3</ecNumber>
    </recommendedName>
</protein>
<name>A0ABR6PFX2_9SPHI</name>
<evidence type="ECO:0000256" key="2">
    <source>
        <dbReference type="ARBA" id="ARBA00012438"/>
    </source>
</evidence>
<dbReference type="PROSITE" id="PS50113">
    <property type="entry name" value="PAC"/>
    <property type="match status" value="2"/>
</dbReference>
<feature type="domain" description="Histidine kinase" evidence="6">
    <location>
        <begin position="286"/>
        <end position="498"/>
    </location>
</feature>
<reference evidence="9 10" key="1">
    <citation type="submission" date="2020-08" db="EMBL/GenBank/DDBJ databases">
        <title>Genomic Encyclopedia of Type Strains, Phase IV (KMG-V): Genome sequencing to study the core and pangenomes of soil and plant-associated prokaryotes.</title>
        <authorList>
            <person name="Whitman W."/>
        </authorList>
    </citation>
    <scope>NUCLEOTIDE SEQUENCE [LARGE SCALE GENOMIC DNA]</scope>
    <source>
        <strain evidence="9 10">ANJLi2</strain>
    </source>
</reference>
<dbReference type="CDD" id="cd00130">
    <property type="entry name" value="PAS"/>
    <property type="match status" value="2"/>
</dbReference>
<dbReference type="PRINTS" id="PR00344">
    <property type="entry name" value="BCTRLSENSOR"/>
</dbReference>
<dbReference type="Gene3D" id="3.30.450.20">
    <property type="entry name" value="PAS domain"/>
    <property type="match status" value="2"/>
</dbReference>
<dbReference type="SMART" id="SM00086">
    <property type="entry name" value="PAC"/>
    <property type="match status" value="2"/>
</dbReference>
<keyword evidence="4" id="KW-0808">Transferase</keyword>
<dbReference type="PROSITE" id="PS50112">
    <property type="entry name" value="PAS"/>
    <property type="match status" value="2"/>
</dbReference>
<dbReference type="PROSITE" id="PS50109">
    <property type="entry name" value="HIS_KIN"/>
    <property type="match status" value="1"/>
</dbReference>
<gene>
    <name evidence="9" type="ORF">HDF23_001389</name>
</gene>
<dbReference type="SMART" id="SM00388">
    <property type="entry name" value="HisKA"/>
    <property type="match status" value="1"/>
</dbReference>
<sequence>MKNDDTLLHLPPPALNPMEEKQAMLAAIIASTDDTIISKTLEGIITSWNPAAERMFGYKEFEAVGQHISIIIPPERLPEETFIIGQITKGEKVDHFETVRQTKNGELIPISLTISPIRNSLGQIIGASKIAKDISEQKRAAEKQGVLSAIVDSSDDTILSKTLDGIITSWNKAAVKMFGYTEAEAIGQHISLIIPPDRLNEETFIIGEVSKGNKVDHFQTIRRAKNGNLVPISLSVSPIVDGNGKVIGASKIARDISGEQATQLETAKLYEQLKELNTKKDEFIALASHELKTPLTSINGYLQLLDLYVSEEKPKVFLQKAQHQLKKLSSLVDDLLDVSKIEAGKLRFTTEDFDICEVINNAVDLISHTNTSYKITLHSSVRNCIIKGDDHRIEQVIMNFLTNAIRYAPNSNQIEVFLISDKHDIKIGVKDLGVGIATEKLEHIFSRYYRVDDNDSKVSGLGIGLYLCHEIVTRHNGKIWAESELGKGSTFWFTLPVI</sequence>
<feature type="domain" description="PAS" evidence="7">
    <location>
        <begin position="143"/>
        <end position="198"/>
    </location>
</feature>
<evidence type="ECO:0000313" key="10">
    <source>
        <dbReference type="Proteomes" id="UP000541583"/>
    </source>
</evidence>
<evidence type="ECO:0000256" key="5">
    <source>
        <dbReference type="ARBA" id="ARBA00022777"/>
    </source>
</evidence>
<dbReference type="SMART" id="SM00091">
    <property type="entry name" value="PAS"/>
    <property type="match status" value="2"/>
</dbReference>
<evidence type="ECO:0000256" key="3">
    <source>
        <dbReference type="ARBA" id="ARBA00022553"/>
    </source>
</evidence>
<evidence type="ECO:0000259" key="6">
    <source>
        <dbReference type="PROSITE" id="PS50109"/>
    </source>
</evidence>
<comment type="caution">
    <text evidence="9">The sequence shown here is derived from an EMBL/GenBank/DDBJ whole genome shotgun (WGS) entry which is preliminary data.</text>
</comment>
<evidence type="ECO:0000256" key="1">
    <source>
        <dbReference type="ARBA" id="ARBA00000085"/>
    </source>
</evidence>
<dbReference type="InterPro" id="IPR036890">
    <property type="entry name" value="HATPase_C_sf"/>
</dbReference>
<dbReference type="SMART" id="SM00387">
    <property type="entry name" value="HATPase_c"/>
    <property type="match status" value="1"/>
</dbReference>